<dbReference type="PROSITE" id="PS50850">
    <property type="entry name" value="MFS"/>
    <property type="match status" value="1"/>
</dbReference>
<comment type="subcellular location">
    <subcellularLocation>
        <location evidence="1">Cell membrane</location>
        <topology evidence="1">Multi-pass membrane protein</topology>
    </subcellularLocation>
</comment>
<keyword evidence="4 7" id="KW-0812">Transmembrane</keyword>
<dbReference type="Gene3D" id="1.20.1250.20">
    <property type="entry name" value="MFS general substrate transporter like domains"/>
    <property type="match status" value="1"/>
</dbReference>
<keyword evidence="6 7" id="KW-0472">Membrane</keyword>
<keyword evidence="2" id="KW-0813">Transport</keyword>
<dbReference type="GO" id="GO:0022857">
    <property type="term" value="F:transmembrane transporter activity"/>
    <property type="evidence" value="ECO:0007669"/>
    <property type="project" value="InterPro"/>
</dbReference>
<dbReference type="STRING" id="1817756.A2140_07975"/>
<feature type="transmembrane region" description="Helical" evidence="7">
    <location>
        <begin position="292"/>
        <end position="310"/>
    </location>
</feature>
<accession>A0A1F6T7R2</accession>
<feature type="transmembrane region" description="Helical" evidence="7">
    <location>
        <begin position="322"/>
        <end position="338"/>
    </location>
</feature>
<keyword evidence="3" id="KW-1003">Cell membrane</keyword>
<evidence type="ECO:0000256" key="7">
    <source>
        <dbReference type="SAM" id="Phobius"/>
    </source>
</evidence>
<reference evidence="9 10" key="1">
    <citation type="journal article" date="2016" name="Nat. Commun.">
        <title>Thousands of microbial genomes shed light on interconnected biogeochemical processes in an aquifer system.</title>
        <authorList>
            <person name="Anantharaman K."/>
            <person name="Brown C.T."/>
            <person name="Hug L.A."/>
            <person name="Sharon I."/>
            <person name="Castelle C.J."/>
            <person name="Probst A.J."/>
            <person name="Thomas B.C."/>
            <person name="Singh A."/>
            <person name="Wilkins M.J."/>
            <person name="Karaoz U."/>
            <person name="Brodie E.L."/>
            <person name="Williams K.H."/>
            <person name="Hubbard S.S."/>
            <person name="Banfield J.F."/>
        </authorList>
    </citation>
    <scope>NUCLEOTIDE SEQUENCE [LARGE SCALE GENOMIC DNA]</scope>
</reference>
<dbReference type="PANTHER" id="PTHR23517:SF2">
    <property type="entry name" value="MULTIDRUG RESISTANCE PROTEIN MDTH"/>
    <property type="match status" value="1"/>
</dbReference>
<dbReference type="InterPro" id="IPR050171">
    <property type="entry name" value="MFS_Transporters"/>
</dbReference>
<gene>
    <name evidence="9" type="ORF">A2140_07975</name>
</gene>
<dbReference type="PANTHER" id="PTHR23517">
    <property type="entry name" value="RESISTANCE PROTEIN MDTM, PUTATIVE-RELATED-RELATED"/>
    <property type="match status" value="1"/>
</dbReference>
<feature type="transmembrane region" description="Helical" evidence="7">
    <location>
        <begin position="121"/>
        <end position="140"/>
    </location>
</feature>
<dbReference type="GO" id="GO:0005886">
    <property type="term" value="C:plasma membrane"/>
    <property type="evidence" value="ECO:0007669"/>
    <property type="project" value="UniProtKB-SubCell"/>
</dbReference>
<dbReference type="SUPFAM" id="SSF103473">
    <property type="entry name" value="MFS general substrate transporter"/>
    <property type="match status" value="1"/>
</dbReference>
<evidence type="ECO:0000256" key="3">
    <source>
        <dbReference type="ARBA" id="ARBA00022475"/>
    </source>
</evidence>
<feature type="domain" description="Major facilitator superfamily (MFS) profile" evidence="8">
    <location>
        <begin position="54"/>
        <end position="435"/>
    </location>
</feature>
<feature type="transmembrane region" description="Helical" evidence="7">
    <location>
        <begin position="88"/>
        <end position="109"/>
    </location>
</feature>
<dbReference type="InterPro" id="IPR011701">
    <property type="entry name" value="MFS"/>
</dbReference>
<evidence type="ECO:0000256" key="5">
    <source>
        <dbReference type="ARBA" id="ARBA00022989"/>
    </source>
</evidence>
<evidence type="ECO:0000256" key="6">
    <source>
        <dbReference type="ARBA" id="ARBA00023136"/>
    </source>
</evidence>
<name>A0A1F6T7R2_9PROT</name>
<protein>
    <recommendedName>
        <fullName evidence="8">Major facilitator superfamily (MFS) profile domain-containing protein</fullName>
    </recommendedName>
</protein>
<dbReference type="Proteomes" id="UP000178379">
    <property type="component" value="Unassembled WGS sequence"/>
</dbReference>
<dbReference type="InterPro" id="IPR036259">
    <property type="entry name" value="MFS_trans_sf"/>
</dbReference>
<feature type="transmembrane region" description="Helical" evidence="7">
    <location>
        <begin position="382"/>
        <end position="401"/>
    </location>
</feature>
<dbReference type="AlphaFoldDB" id="A0A1F6T7R2"/>
<feature type="transmembrane region" description="Helical" evidence="7">
    <location>
        <begin position="260"/>
        <end position="280"/>
    </location>
</feature>
<sequence length="439" mass="47010">MRIRFMFCQGSRAKWPNLILYGVFKNETKTPTGPNTVRRPMRLSQPLTPLERRAITGLGGIFALRLFGLFLIMPVFAVYAETLDGYDVALAGLALGIYGLTQGLLQIPFGRLSDRFGRKPVIAVGLLIFVAGSVVAALSTSLTGVMIGRALQGAGAIAAAVIAMLADLTRDSQRTKAMAVVGITVGASFVLSLMFAPLLDGLIGVRGIFWLTALLAVFAILVLFLWVPSSPAVPSPRLSGSIWQHIGVLLGNPSLWRLNLGIFFLHAALTSVFVVVPLALMHHAGLPTPSHWQVYLPVMLASAAVMLPLVLAAERWRRTREVFLAAVGLLVLSQILLAAGYQSFVVLAAALFVFFVGFNVLEAQLPSLVSRAAPASAKGLAIGIYSTFEFIGAFAGGAIGGQLHARLGMTAVFVFSAALMVLWWLLMVFSARRHFTPAI</sequence>
<evidence type="ECO:0000256" key="4">
    <source>
        <dbReference type="ARBA" id="ARBA00022692"/>
    </source>
</evidence>
<evidence type="ECO:0000256" key="2">
    <source>
        <dbReference type="ARBA" id="ARBA00022448"/>
    </source>
</evidence>
<feature type="transmembrane region" description="Helical" evidence="7">
    <location>
        <begin position="54"/>
        <end position="76"/>
    </location>
</feature>
<keyword evidence="5 7" id="KW-1133">Transmembrane helix</keyword>
<feature type="transmembrane region" description="Helical" evidence="7">
    <location>
        <begin position="407"/>
        <end position="429"/>
    </location>
</feature>
<evidence type="ECO:0000313" key="9">
    <source>
        <dbReference type="EMBL" id="OGI41085.1"/>
    </source>
</evidence>
<evidence type="ECO:0000259" key="8">
    <source>
        <dbReference type="PROSITE" id="PS50850"/>
    </source>
</evidence>
<feature type="transmembrane region" description="Helical" evidence="7">
    <location>
        <begin position="344"/>
        <end position="361"/>
    </location>
</feature>
<feature type="transmembrane region" description="Helical" evidence="7">
    <location>
        <begin position="146"/>
        <end position="165"/>
    </location>
</feature>
<proteinExistence type="predicted"/>
<evidence type="ECO:0000256" key="1">
    <source>
        <dbReference type="ARBA" id="ARBA00004651"/>
    </source>
</evidence>
<comment type="caution">
    <text evidence="9">The sequence shown here is derived from an EMBL/GenBank/DDBJ whole genome shotgun (WGS) entry which is preliminary data.</text>
</comment>
<feature type="transmembrane region" description="Helical" evidence="7">
    <location>
        <begin position="208"/>
        <end position="227"/>
    </location>
</feature>
<dbReference type="EMBL" id="MFSQ01000039">
    <property type="protein sequence ID" value="OGI41085.1"/>
    <property type="molecule type" value="Genomic_DNA"/>
</dbReference>
<feature type="transmembrane region" description="Helical" evidence="7">
    <location>
        <begin position="177"/>
        <end position="196"/>
    </location>
</feature>
<dbReference type="CDD" id="cd17472">
    <property type="entry name" value="MFS_YajR_like"/>
    <property type="match status" value="1"/>
</dbReference>
<dbReference type="Pfam" id="PF07690">
    <property type="entry name" value="MFS_1"/>
    <property type="match status" value="1"/>
</dbReference>
<evidence type="ECO:0000313" key="10">
    <source>
        <dbReference type="Proteomes" id="UP000178379"/>
    </source>
</evidence>
<organism evidence="9 10">
    <name type="scientific">Candidatus Muproteobacteria bacterium RBG_16_62_13</name>
    <dbReference type="NCBI Taxonomy" id="1817756"/>
    <lineage>
        <taxon>Bacteria</taxon>
        <taxon>Pseudomonadati</taxon>
        <taxon>Pseudomonadota</taxon>
        <taxon>Candidatus Muproteobacteria</taxon>
    </lineage>
</organism>
<dbReference type="InterPro" id="IPR020846">
    <property type="entry name" value="MFS_dom"/>
</dbReference>